<organism evidence="1 2">
    <name type="scientific">Oceanobacillus jordanicus</name>
    <dbReference type="NCBI Taxonomy" id="2867266"/>
    <lineage>
        <taxon>Bacteria</taxon>
        <taxon>Bacillati</taxon>
        <taxon>Bacillota</taxon>
        <taxon>Bacilli</taxon>
        <taxon>Bacillales</taxon>
        <taxon>Bacillaceae</taxon>
        <taxon>Oceanobacillus</taxon>
    </lineage>
</organism>
<dbReference type="EMBL" id="JAIFZM010000005">
    <property type="protein sequence ID" value="MCG3418968.1"/>
    <property type="molecule type" value="Genomic_DNA"/>
</dbReference>
<comment type="caution">
    <text evidence="1">The sequence shown here is derived from an EMBL/GenBank/DDBJ whole genome shotgun (WGS) entry which is preliminary data.</text>
</comment>
<keyword evidence="2" id="KW-1185">Reference proteome</keyword>
<protein>
    <recommendedName>
        <fullName evidence="3">DUF3168 domain-containing protein</fullName>
    </recommendedName>
</protein>
<proteinExistence type="predicted"/>
<evidence type="ECO:0008006" key="3">
    <source>
        <dbReference type="Google" id="ProtNLM"/>
    </source>
</evidence>
<dbReference type="AlphaFoldDB" id="A0AAW5B5Y4"/>
<sequence length="127" mass="14955">MDILTEVYNALVADDYIKEQALDRIKFYEYPATGDVINPHIVIDPIDPPTPKDFADNNWTKLDYLLQIDVWTRDRKTTNQVADKIRDIMWNKFGFAQKAGPKEYAEGVFRDARRYRGTLYREDFDSL</sequence>
<gene>
    <name evidence="1" type="ORF">K3T81_07390</name>
</gene>
<dbReference type="Proteomes" id="UP001199631">
    <property type="component" value="Unassembled WGS sequence"/>
</dbReference>
<evidence type="ECO:0000313" key="1">
    <source>
        <dbReference type="EMBL" id="MCG3418968.1"/>
    </source>
</evidence>
<accession>A0AAW5B5Y4</accession>
<dbReference type="RefSeq" id="WP_238019127.1">
    <property type="nucleotide sequence ID" value="NZ_JAIFZM010000005.1"/>
</dbReference>
<name>A0AAW5B5Y4_9BACI</name>
<evidence type="ECO:0000313" key="2">
    <source>
        <dbReference type="Proteomes" id="UP001199631"/>
    </source>
</evidence>
<reference evidence="1 2" key="1">
    <citation type="journal article" date="2022" name="Evol. Bioinform. Online">
        <title>Draft Genome Sequence of Oceanobacillus jordanicus Strain GSFE11, a Halotolerant Plant Growth-Promoting Bacterial Endophyte Isolated From the Jordan Valley.</title>
        <authorList>
            <person name="Alhindi T."/>
            <person name="Albdaiwi R."/>
        </authorList>
    </citation>
    <scope>NUCLEOTIDE SEQUENCE [LARGE SCALE GENOMIC DNA]</scope>
    <source>
        <strain evidence="1 2">GSFE11</strain>
    </source>
</reference>